<accession>A0AA35VEW8</accession>
<gene>
    <name evidence="5" type="ORF">LSALG_LOCUS431</name>
</gene>
<comment type="similarity">
    <text evidence="1">Belongs to the peptidase A1 family.</text>
</comment>
<proteinExistence type="inferred from homology"/>
<feature type="active site" evidence="2">
    <location>
        <position position="368"/>
    </location>
</feature>
<evidence type="ECO:0000256" key="1">
    <source>
        <dbReference type="ARBA" id="ARBA00007447"/>
    </source>
</evidence>
<reference evidence="5" key="1">
    <citation type="submission" date="2023-04" db="EMBL/GenBank/DDBJ databases">
        <authorList>
            <person name="Vijverberg K."/>
            <person name="Xiong W."/>
            <person name="Schranz E."/>
        </authorList>
    </citation>
    <scope>NUCLEOTIDE SEQUENCE</scope>
</reference>
<evidence type="ECO:0000313" key="5">
    <source>
        <dbReference type="EMBL" id="CAI9259542.1"/>
    </source>
</evidence>
<dbReference type="GO" id="GO:0006508">
    <property type="term" value="P:proteolysis"/>
    <property type="evidence" value="ECO:0007669"/>
    <property type="project" value="InterPro"/>
</dbReference>
<dbReference type="Gene3D" id="2.40.70.10">
    <property type="entry name" value="Acid Proteases"/>
    <property type="match status" value="2"/>
</dbReference>
<dbReference type="InterPro" id="IPR032861">
    <property type="entry name" value="TAXi_N"/>
</dbReference>
<dbReference type="PANTHER" id="PTHR13683:SF750">
    <property type="entry name" value="ASPARTYL PROTEASE AED1"/>
    <property type="match status" value="1"/>
</dbReference>
<dbReference type="InterPro" id="IPR021109">
    <property type="entry name" value="Peptidase_aspartic_dom_sf"/>
</dbReference>
<dbReference type="SUPFAM" id="SSF50630">
    <property type="entry name" value="Acid proteases"/>
    <property type="match status" value="1"/>
</dbReference>
<dbReference type="PROSITE" id="PS51767">
    <property type="entry name" value="PEPTIDASE_A1"/>
    <property type="match status" value="1"/>
</dbReference>
<feature type="active site" evidence="2">
    <location>
        <position position="172"/>
    </location>
</feature>
<dbReference type="InterPro" id="IPR033121">
    <property type="entry name" value="PEPTIDASE_A1"/>
</dbReference>
<sequence>MVEKDERKPVLKSEMAPSNSTIMFLSYCFLLVFIVAGKRSAIERSEAKADAIAHHYQTVKLSSFLSSSICRPSTKRDKKYGSLKVVHKHGPCSKFSKNIIKPITMEEILTHDQSRFDAIKSRLTTTTTTRKKDIKTSMATMPATSGNLFNSGNYIVTIGMGTPKKDLSLIMDTGSDLTWTQCQPCSGSCYSQQDPMFSPSLSTTYSNISCTSTECSLLPSATGNLPGCRSLTCVYGIQYGDGSYSVGEFAKEKLTLSKNEEFDNFMFGCGQTNEGDYGTATGLLGLGSGKLSIVSQTANKYGKVFSYCLPSTDSGSGYLTFGKSGISRNVKYTPLLTSLGSSTFFNVKLVSMTIGNTRIAMRSSMIMDSGTVITRLPPKAYLALRNTFRAEMTRYPLTKPLSILDTCYDLSNHTDVRMPTISMGFGQNVNVGIQPQGALIATSREKMCLAFTGNDDDSEPSIYGNVQQMTTQIVYDMAEGKLGFSPQGCE</sequence>
<dbReference type="FunFam" id="2.40.70.10:FF:000021">
    <property type="entry name" value="Aspartyl protease AED1"/>
    <property type="match status" value="1"/>
</dbReference>
<dbReference type="Pfam" id="PF14541">
    <property type="entry name" value="TAXi_C"/>
    <property type="match status" value="1"/>
</dbReference>
<organism evidence="5 6">
    <name type="scientific">Lactuca saligna</name>
    <name type="common">Willowleaf lettuce</name>
    <dbReference type="NCBI Taxonomy" id="75948"/>
    <lineage>
        <taxon>Eukaryota</taxon>
        <taxon>Viridiplantae</taxon>
        <taxon>Streptophyta</taxon>
        <taxon>Embryophyta</taxon>
        <taxon>Tracheophyta</taxon>
        <taxon>Spermatophyta</taxon>
        <taxon>Magnoliopsida</taxon>
        <taxon>eudicotyledons</taxon>
        <taxon>Gunneridae</taxon>
        <taxon>Pentapetalae</taxon>
        <taxon>asterids</taxon>
        <taxon>campanulids</taxon>
        <taxon>Asterales</taxon>
        <taxon>Asteraceae</taxon>
        <taxon>Cichorioideae</taxon>
        <taxon>Cichorieae</taxon>
        <taxon>Lactucinae</taxon>
        <taxon>Lactuca</taxon>
    </lineage>
</organism>
<feature type="transmembrane region" description="Helical" evidence="3">
    <location>
        <begin position="20"/>
        <end position="37"/>
    </location>
</feature>
<evidence type="ECO:0000256" key="3">
    <source>
        <dbReference type="SAM" id="Phobius"/>
    </source>
</evidence>
<dbReference type="InterPro" id="IPR032799">
    <property type="entry name" value="TAXi_C"/>
</dbReference>
<evidence type="ECO:0000256" key="2">
    <source>
        <dbReference type="PIRSR" id="PIRSR601461-1"/>
    </source>
</evidence>
<dbReference type="Pfam" id="PF14543">
    <property type="entry name" value="TAXi_N"/>
    <property type="match status" value="1"/>
</dbReference>
<name>A0AA35VEW8_LACSI</name>
<dbReference type="Proteomes" id="UP001177003">
    <property type="component" value="Chromosome 0"/>
</dbReference>
<keyword evidence="6" id="KW-1185">Reference proteome</keyword>
<dbReference type="GO" id="GO:0004190">
    <property type="term" value="F:aspartic-type endopeptidase activity"/>
    <property type="evidence" value="ECO:0007669"/>
    <property type="project" value="InterPro"/>
</dbReference>
<keyword evidence="3" id="KW-0812">Transmembrane</keyword>
<keyword evidence="3" id="KW-0472">Membrane</keyword>
<dbReference type="InterPro" id="IPR001461">
    <property type="entry name" value="Aspartic_peptidase_A1"/>
</dbReference>
<dbReference type="PANTHER" id="PTHR13683">
    <property type="entry name" value="ASPARTYL PROTEASES"/>
    <property type="match status" value="1"/>
</dbReference>
<dbReference type="AlphaFoldDB" id="A0AA35VEW8"/>
<evidence type="ECO:0000313" key="6">
    <source>
        <dbReference type="Proteomes" id="UP001177003"/>
    </source>
</evidence>
<keyword evidence="3" id="KW-1133">Transmembrane helix</keyword>
<protein>
    <recommendedName>
        <fullName evidence="4">Peptidase A1 domain-containing protein</fullName>
    </recommendedName>
</protein>
<dbReference type="EMBL" id="OX465086">
    <property type="protein sequence ID" value="CAI9259542.1"/>
    <property type="molecule type" value="Genomic_DNA"/>
</dbReference>
<evidence type="ECO:0000259" key="4">
    <source>
        <dbReference type="PROSITE" id="PS51767"/>
    </source>
</evidence>
<feature type="domain" description="Peptidase A1" evidence="4">
    <location>
        <begin position="154"/>
        <end position="485"/>
    </location>
</feature>